<gene>
    <name evidence="4" type="primary">licR</name>
    <name evidence="4" type="ORF">ERS852514_00670</name>
</gene>
<proteinExistence type="predicted"/>
<dbReference type="GO" id="GO:0006355">
    <property type="term" value="P:regulation of DNA-templated transcription"/>
    <property type="evidence" value="ECO:0007669"/>
    <property type="project" value="InterPro"/>
</dbReference>
<feature type="domain" description="PRD" evidence="3">
    <location>
        <begin position="285"/>
        <end position="391"/>
    </location>
</feature>
<dbReference type="Pfam" id="PF00874">
    <property type="entry name" value="PRD"/>
    <property type="match status" value="2"/>
</dbReference>
<dbReference type="PROSITE" id="PS51094">
    <property type="entry name" value="PTS_EIIA_TYPE_2"/>
    <property type="match status" value="1"/>
</dbReference>
<dbReference type="InterPro" id="IPR050661">
    <property type="entry name" value="BglG_antiterminators"/>
</dbReference>
<dbReference type="PANTHER" id="PTHR30185">
    <property type="entry name" value="CRYPTIC BETA-GLUCOSIDE BGL OPERON ANTITERMINATOR"/>
    <property type="match status" value="1"/>
</dbReference>
<dbReference type="PROSITE" id="PS51372">
    <property type="entry name" value="PRD_2"/>
    <property type="match status" value="1"/>
</dbReference>
<keyword evidence="1" id="KW-0677">Repeat</keyword>
<dbReference type="SUPFAM" id="SSF55804">
    <property type="entry name" value="Phoshotransferase/anion transport protein"/>
    <property type="match status" value="1"/>
</dbReference>
<dbReference type="Proteomes" id="UP000095454">
    <property type="component" value="Unassembled WGS sequence"/>
</dbReference>
<dbReference type="Gene3D" id="1.10.1790.10">
    <property type="entry name" value="PRD domain"/>
    <property type="match status" value="1"/>
</dbReference>
<sequence>MRAVHHQLIRSLVSNSPQTAATLAETLDVSVRSVRTYVREINTSCPGILTSTPVGYTIDRNLAADVLKTDDGERFGSSKERSDYIVNHLIVQPDGDPIDLWDLCDEMSVSMSTLKTDLARAKRTLARNDLELVTHRDRISLNGTERNKRKLLSGMLRQETNNGFMGTGALSRAFPDIDIKSVQQLVSDTLYRHHRFINDYALSDLLLHLAISIDRIRRSESLDAGDTADLPEEDRTIACDLADALGASLSIEFPAEELRELTLLIMARSTDIDYRSATESNLAELIGTDCMALVEKLTAQFNELYGIDLSDRGFLVRFGLHVRGLLVRARTQKPSRNPLTESVKTGCPLIYDAAVALASTITNDLGVTINDDEIAYIALHLGSAVGTQREADAKAKATIFCPSYYDMGPRLVEQLAGRFGEQLMVTRIATDEAELTDCPDDLVICISPIQSVLQVPTLQIAPVPSGTDIANLRSKIEGILDARKRSAFKDLLHELIDPVLFEVRDDLSDRAACIEHMGRGLVDSGFADRPYIDKVFEREEMSSTAMGAFAMPHTVGLVGKHSRISVLISKKPIQWQDTQVNLVLMLCFSPAERSSFNTVFDRVAGSLIEPANIRRLLECTSYEAFVDALASLAN</sequence>
<protein>
    <submittedName>
        <fullName evidence="4">Probable licABCH operon regulator</fullName>
    </submittedName>
</protein>
<dbReference type="PANTHER" id="PTHR30185:SF12">
    <property type="entry name" value="TRANSCRIPTIONAL REGULATOR MANR"/>
    <property type="match status" value="1"/>
</dbReference>
<dbReference type="Pfam" id="PF00359">
    <property type="entry name" value="PTS_EIIA_2"/>
    <property type="match status" value="1"/>
</dbReference>
<dbReference type="InterPro" id="IPR036388">
    <property type="entry name" value="WH-like_DNA-bd_sf"/>
</dbReference>
<dbReference type="AlphaFoldDB" id="A0A174JIR4"/>
<feature type="domain" description="PTS EIIA type-2" evidence="2">
    <location>
        <begin position="494"/>
        <end position="632"/>
    </location>
</feature>
<dbReference type="EMBL" id="CZAQ01000008">
    <property type="protein sequence ID" value="CUO96999.1"/>
    <property type="molecule type" value="Genomic_DNA"/>
</dbReference>
<dbReference type="RefSeq" id="WP_055251021.1">
    <property type="nucleotide sequence ID" value="NZ_CABIXX010000008.1"/>
</dbReference>
<dbReference type="Gene3D" id="3.40.930.10">
    <property type="entry name" value="Mannitol-specific EII, Chain A"/>
    <property type="match status" value="1"/>
</dbReference>
<evidence type="ECO:0000313" key="4">
    <source>
        <dbReference type="EMBL" id="CUO96999.1"/>
    </source>
</evidence>
<name>A0A174JIR4_9ACTN</name>
<dbReference type="Gene3D" id="1.10.10.10">
    <property type="entry name" value="Winged helix-like DNA-binding domain superfamily/Winged helix DNA-binding domain"/>
    <property type="match status" value="1"/>
</dbReference>
<evidence type="ECO:0000259" key="2">
    <source>
        <dbReference type="PROSITE" id="PS51094"/>
    </source>
</evidence>
<dbReference type="SUPFAM" id="SSF63520">
    <property type="entry name" value="PTS-regulatory domain, PRD"/>
    <property type="match status" value="2"/>
</dbReference>
<dbReference type="InterPro" id="IPR002178">
    <property type="entry name" value="PTS_EIIA_type-2_dom"/>
</dbReference>
<dbReference type="InterPro" id="IPR036634">
    <property type="entry name" value="PRD_sf"/>
</dbReference>
<evidence type="ECO:0000259" key="3">
    <source>
        <dbReference type="PROSITE" id="PS51372"/>
    </source>
</evidence>
<accession>A0A174JIR4</accession>
<organism evidence="4 5">
    <name type="scientific">Collinsella aerofaciens</name>
    <dbReference type="NCBI Taxonomy" id="74426"/>
    <lineage>
        <taxon>Bacteria</taxon>
        <taxon>Bacillati</taxon>
        <taxon>Actinomycetota</taxon>
        <taxon>Coriobacteriia</taxon>
        <taxon>Coriobacteriales</taxon>
        <taxon>Coriobacteriaceae</taxon>
        <taxon>Collinsella</taxon>
    </lineage>
</organism>
<evidence type="ECO:0000313" key="5">
    <source>
        <dbReference type="Proteomes" id="UP000095454"/>
    </source>
</evidence>
<evidence type="ECO:0000256" key="1">
    <source>
        <dbReference type="ARBA" id="ARBA00022737"/>
    </source>
</evidence>
<dbReference type="InterPro" id="IPR011608">
    <property type="entry name" value="PRD"/>
</dbReference>
<reference evidence="4 5" key="1">
    <citation type="submission" date="2015-09" db="EMBL/GenBank/DDBJ databases">
        <authorList>
            <consortium name="Pathogen Informatics"/>
        </authorList>
    </citation>
    <scope>NUCLEOTIDE SEQUENCE [LARGE SCALE GENOMIC DNA]</scope>
    <source>
        <strain evidence="4 5">2789STDY5834902</strain>
    </source>
</reference>
<dbReference type="InterPro" id="IPR016152">
    <property type="entry name" value="PTrfase/Anion_transptr"/>
</dbReference>